<dbReference type="KEGG" id="rdp:RD2015_1080"/>
<evidence type="ECO:0000313" key="2">
    <source>
        <dbReference type="EMBL" id="ALV05573.1"/>
    </source>
</evidence>
<dbReference type="EMBL" id="CP013729">
    <property type="protein sequence ID" value="ALV05573.1"/>
    <property type="molecule type" value="Genomic_DNA"/>
</dbReference>
<reference evidence="2 3" key="1">
    <citation type="submission" date="2015-12" db="EMBL/GenBank/DDBJ databases">
        <title>Complete genome of Roseateles depolymerans KCTC 42856.</title>
        <authorList>
            <person name="Kim K.M."/>
        </authorList>
    </citation>
    <scope>NUCLEOTIDE SEQUENCE [LARGE SCALE GENOMIC DNA]</scope>
    <source>
        <strain evidence="2 3">KCTC 42856</strain>
    </source>
</reference>
<feature type="domain" description="VapC50 C-terminal" evidence="1">
    <location>
        <begin position="174"/>
        <end position="227"/>
    </location>
</feature>
<organism evidence="2 3">
    <name type="scientific">Roseateles depolymerans</name>
    <dbReference type="NCBI Taxonomy" id="76731"/>
    <lineage>
        <taxon>Bacteria</taxon>
        <taxon>Pseudomonadati</taxon>
        <taxon>Pseudomonadota</taxon>
        <taxon>Betaproteobacteria</taxon>
        <taxon>Burkholderiales</taxon>
        <taxon>Sphaerotilaceae</taxon>
        <taxon>Roseateles</taxon>
    </lineage>
</organism>
<protein>
    <recommendedName>
        <fullName evidence="1">VapC50 C-terminal domain-containing protein</fullName>
    </recommendedName>
</protein>
<dbReference type="Pfam" id="PF26343">
    <property type="entry name" value="VapC50_C"/>
    <property type="match status" value="1"/>
</dbReference>
<dbReference type="Proteomes" id="UP000060699">
    <property type="component" value="Chromosome"/>
</dbReference>
<dbReference type="OrthoDB" id="9152690at2"/>
<proteinExistence type="predicted"/>
<accession>A0A0U3DXN3</accession>
<sequence length="266" mass="29005">MSASTRNRAATKAEPVETAPAGQRKDTTLDEVLQQGVPSVFLDANILIPEYLRSVFLDLAYAGLLEPHWSKGVLAETRRNLVDPQGRYALDPRGVDKTLRAMAKAFPRALAHGSEKYDEAFFGSTDAKDQHVAAGALKVSLSVYGGKPVILVTSNAADLPQWAFDGMQVLMLHPDRFLLALLKRSAKAVVTTIDKMLMRFKNPPISQVNLLNVLVGAGCHMFALELGRRWGYEMKTSLTAARQQQLPKTLRSTPAAAATSSFGEGR</sequence>
<dbReference type="AlphaFoldDB" id="A0A0U3DXN3"/>
<name>A0A0U3DXN3_9BURK</name>
<keyword evidence="3" id="KW-1185">Reference proteome</keyword>
<evidence type="ECO:0000259" key="1">
    <source>
        <dbReference type="Pfam" id="PF26343"/>
    </source>
</evidence>
<gene>
    <name evidence="2" type="ORF">RD2015_1080</name>
</gene>
<dbReference type="STRING" id="76731.RD2015_1080"/>
<dbReference type="InterPro" id="IPR058652">
    <property type="entry name" value="VapC50_C"/>
</dbReference>
<evidence type="ECO:0000313" key="3">
    <source>
        <dbReference type="Proteomes" id="UP000060699"/>
    </source>
</evidence>
<dbReference type="RefSeq" id="WP_083525360.1">
    <property type="nucleotide sequence ID" value="NZ_CP013729.1"/>
</dbReference>